<dbReference type="GO" id="GO:0005524">
    <property type="term" value="F:ATP binding"/>
    <property type="evidence" value="ECO:0007669"/>
    <property type="project" value="UniProtKB-KW"/>
</dbReference>
<dbReference type="Pfam" id="PF12848">
    <property type="entry name" value="ABC_tran_Xtn"/>
    <property type="match status" value="1"/>
</dbReference>
<feature type="compositionally biased region" description="Basic residues" evidence="5">
    <location>
        <begin position="79"/>
        <end position="88"/>
    </location>
</feature>
<sequence length="1047" mass="117507">MPPKRNRRNIGDDEEVEVPRKPQQRNDISDDEGTKRKGKKNVAADKRKDKKKSTVDFNADGSDGEGSQVSKDTDEVKKSKNAKNKKDRRRYDHDDDDIQKPLEVNDNEMETKPVGKKQKKGKTKDLDYDGDVQNPREGMDNQAEAKSVGKKQKKGKTGDLGYDGGVQKPREGTSNQAEAKSVGKKQKNKNRDMDYDSDERKDVNHTSQIHNGFEINEPDADDELDEDFYKKKRKSGRGVKAQESQQQQVPKKRGGKKVQKGRRGDDWGDSEEEERKLAEKLADIGLKADEEEYDMYQPKKKGKQKKNKQFGALLEAKEESETEALPPPVEVKAKQSGKGKRKGGVEVEIVEPEPEASDSPVEVKKGQEVAKEVHSKRALEPELEAKEVEEAEIGSVKAEVVEETPEAVDDSTKKPKLSKKEMKKQKKREEFAKLVESAKENVLANAGTLDNFSVSQAAGKTVLNENQLDIKVEAFSLSAKGKDLFVNASLQITHGRRYGLCGPNGHGKTTLLRHIAERKLAIPSNIDILLCEQEVVADDTPSVQVVLNSDTKRLNLLKELEVLREKVETSHDAGDLDRYNEVHEELVAMKADAAEGKARRILAGLGFTLAMMEKPTKDLSGGWRMRVSLARALFLEPTLLLLDEPTNHLDLNAVIWLDNYLQSWKKTLLVVSHDQSFLDNVCTDIIHLDQRQLFYYRGNYDRFKTMLAQRRREQLKEYEKQERRLKELKQSGMSAKQAQAKNQREVLTRKQGKGKGAQNNGGEGGPADAKQLIAKPKDYIVKAGCLFFVFIRLYFHIVNSWFSFQFHFPNPPPLNPPVLGLFNCSFGYPNQKLLFKDVNFGVDLSTRIAIVGPNGVGKSTFIKLLTGELTPTEGERRINHRAKIGKYDQHSADQLNLSESPAEYLMRLFNLTIQEARGTLGKFGLESHAHTIPNADLSGGQKARVAFAELSKRAPDILILDEPTNNLDIESIDALAEAINNFEGGVIIVSHDERLIRDTECILWIIEDQDIVEICGEFDDYRREILEALGEELANPSKVAAAAGCLD</sequence>
<dbReference type="FunFam" id="3.40.50.300:FF:000549">
    <property type="entry name" value="ABC transporter ATP-binding protein arb1"/>
    <property type="match status" value="1"/>
</dbReference>
<dbReference type="WBParaSite" id="TASK_0000703701-mRNA-1">
    <property type="protein sequence ID" value="TASK_0000703701-mRNA-1"/>
    <property type="gene ID" value="TASK_0000703701"/>
</dbReference>
<feature type="region of interest" description="Disordered" evidence="5">
    <location>
        <begin position="729"/>
        <end position="768"/>
    </location>
</feature>
<dbReference type="CDD" id="cd03221">
    <property type="entry name" value="ABCF_EF-3"/>
    <property type="match status" value="2"/>
</dbReference>
<dbReference type="PANTHER" id="PTHR19211:SF14">
    <property type="entry name" value="ATP-BINDING CASSETTE SUB-FAMILY F MEMBER 1"/>
    <property type="match status" value="1"/>
</dbReference>
<feature type="region of interest" description="Disordered" evidence="5">
    <location>
        <begin position="317"/>
        <end position="376"/>
    </location>
</feature>
<dbReference type="AlphaFoldDB" id="A0A0R3W9C4"/>
<reference evidence="7" key="1">
    <citation type="submission" date="2017-02" db="UniProtKB">
        <authorList>
            <consortium name="WormBaseParasite"/>
        </authorList>
    </citation>
    <scope>IDENTIFICATION</scope>
</reference>
<dbReference type="InterPro" id="IPR032781">
    <property type="entry name" value="ABC_tran_Xtn"/>
</dbReference>
<feature type="domain" description="ABC transporter" evidence="6">
    <location>
        <begin position="470"/>
        <end position="715"/>
    </location>
</feature>
<evidence type="ECO:0000313" key="7">
    <source>
        <dbReference type="WBParaSite" id="TASK_0000703701-mRNA-1"/>
    </source>
</evidence>
<dbReference type="SMART" id="SM00382">
    <property type="entry name" value="AAA"/>
    <property type="match status" value="2"/>
</dbReference>
<evidence type="ECO:0000256" key="1">
    <source>
        <dbReference type="ARBA" id="ARBA00011054"/>
    </source>
</evidence>
<keyword evidence="4" id="KW-0067">ATP-binding</keyword>
<feature type="compositionally biased region" description="Basic and acidic residues" evidence="5">
    <location>
        <begin position="361"/>
        <end position="376"/>
    </location>
</feature>
<dbReference type="Pfam" id="PF00005">
    <property type="entry name" value="ABC_tran"/>
    <property type="match status" value="2"/>
</dbReference>
<dbReference type="InterPro" id="IPR003593">
    <property type="entry name" value="AAA+_ATPase"/>
</dbReference>
<protein>
    <submittedName>
        <fullName evidence="7">ABC transporter domain-containing protein</fullName>
    </submittedName>
</protein>
<evidence type="ECO:0000256" key="2">
    <source>
        <dbReference type="ARBA" id="ARBA00022737"/>
    </source>
</evidence>
<keyword evidence="2" id="KW-0677">Repeat</keyword>
<dbReference type="InterPro" id="IPR003439">
    <property type="entry name" value="ABC_transporter-like_ATP-bd"/>
</dbReference>
<dbReference type="PROSITE" id="PS00211">
    <property type="entry name" value="ABC_TRANSPORTER_1"/>
    <property type="match status" value="2"/>
</dbReference>
<proteinExistence type="inferred from homology"/>
<dbReference type="Gene3D" id="3.40.50.300">
    <property type="entry name" value="P-loop containing nucleotide triphosphate hydrolases"/>
    <property type="match status" value="2"/>
</dbReference>
<keyword evidence="3" id="KW-0547">Nucleotide-binding</keyword>
<dbReference type="STRING" id="60517.A0A0R3W9C4"/>
<dbReference type="GO" id="GO:0016887">
    <property type="term" value="F:ATP hydrolysis activity"/>
    <property type="evidence" value="ECO:0007669"/>
    <property type="project" value="InterPro"/>
</dbReference>
<evidence type="ECO:0000256" key="4">
    <source>
        <dbReference type="ARBA" id="ARBA00022840"/>
    </source>
</evidence>
<evidence type="ECO:0000256" key="3">
    <source>
        <dbReference type="ARBA" id="ARBA00022741"/>
    </source>
</evidence>
<feature type="compositionally biased region" description="Polar residues" evidence="5">
    <location>
        <begin position="731"/>
        <end position="741"/>
    </location>
</feature>
<dbReference type="InterPro" id="IPR050611">
    <property type="entry name" value="ABCF"/>
</dbReference>
<organism evidence="7">
    <name type="scientific">Taenia asiatica</name>
    <name type="common">Asian tapeworm</name>
    <dbReference type="NCBI Taxonomy" id="60517"/>
    <lineage>
        <taxon>Eukaryota</taxon>
        <taxon>Metazoa</taxon>
        <taxon>Spiralia</taxon>
        <taxon>Lophotrochozoa</taxon>
        <taxon>Platyhelminthes</taxon>
        <taxon>Cestoda</taxon>
        <taxon>Eucestoda</taxon>
        <taxon>Cyclophyllidea</taxon>
        <taxon>Taeniidae</taxon>
        <taxon>Taenia</taxon>
    </lineage>
</organism>
<dbReference type="FunFam" id="3.40.50.300:FF:000011">
    <property type="entry name" value="Putative ABC transporter ATP-binding component"/>
    <property type="match status" value="1"/>
</dbReference>
<dbReference type="SUPFAM" id="SSF52540">
    <property type="entry name" value="P-loop containing nucleoside triphosphate hydrolases"/>
    <property type="match status" value="2"/>
</dbReference>
<dbReference type="PROSITE" id="PS50893">
    <property type="entry name" value="ABC_TRANSPORTER_2"/>
    <property type="match status" value="2"/>
</dbReference>
<dbReference type="InterPro" id="IPR027417">
    <property type="entry name" value="P-loop_NTPase"/>
</dbReference>
<dbReference type="PANTHER" id="PTHR19211">
    <property type="entry name" value="ATP-BINDING TRANSPORT PROTEIN-RELATED"/>
    <property type="match status" value="1"/>
</dbReference>
<feature type="domain" description="ABC transporter" evidence="6">
    <location>
        <begin position="819"/>
        <end position="1033"/>
    </location>
</feature>
<feature type="region of interest" description="Disordered" evidence="5">
    <location>
        <begin position="402"/>
        <end position="424"/>
    </location>
</feature>
<feature type="region of interest" description="Disordered" evidence="5">
    <location>
        <begin position="1"/>
        <end position="278"/>
    </location>
</feature>
<evidence type="ECO:0000256" key="5">
    <source>
        <dbReference type="SAM" id="MobiDB-lite"/>
    </source>
</evidence>
<evidence type="ECO:0000259" key="6">
    <source>
        <dbReference type="PROSITE" id="PS50893"/>
    </source>
</evidence>
<feature type="compositionally biased region" description="Basic and acidic residues" evidence="5">
    <location>
        <begin position="189"/>
        <end position="204"/>
    </location>
</feature>
<dbReference type="InterPro" id="IPR017871">
    <property type="entry name" value="ABC_transporter-like_CS"/>
</dbReference>
<feature type="compositionally biased region" description="Basic residues" evidence="5">
    <location>
        <begin position="414"/>
        <end position="424"/>
    </location>
</feature>
<comment type="similarity">
    <text evidence="1">Belongs to the ABC transporter superfamily. ABCF family. EF3 subfamily.</text>
</comment>
<accession>A0A0R3W9C4</accession>
<name>A0A0R3W9C4_TAEAS</name>
<feature type="compositionally biased region" description="Acidic residues" evidence="5">
    <location>
        <begin position="216"/>
        <end position="226"/>
    </location>
</feature>
<feature type="compositionally biased region" description="Basic residues" evidence="5">
    <location>
        <begin position="250"/>
        <end position="261"/>
    </location>
</feature>